<dbReference type="InterPro" id="IPR039535">
    <property type="entry name" value="ASST-like"/>
</dbReference>
<dbReference type="InterPro" id="IPR011047">
    <property type="entry name" value="Quinoprotein_ADH-like_sf"/>
</dbReference>
<keyword evidence="1" id="KW-0812">Transmembrane</keyword>
<dbReference type="Proteomes" id="UP000294562">
    <property type="component" value="Unassembled WGS sequence"/>
</dbReference>
<keyword evidence="1" id="KW-1133">Transmembrane helix</keyword>
<evidence type="ECO:0000313" key="3">
    <source>
        <dbReference type="Proteomes" id="UP000294562"/>
    </source>
</evidence>
<name>A0A4R6AUI6_9RHOB</name>
<sequence length="471" mass="51034">MLSRILPILMPVLSLLIIVFGAGVFIAEYKIPPYRSIASGAKTIEHIVSELRAPAYFGQFGNRDGGVPAEEAAQARLTLGADADRYDETVIAVGGLNEYRELCPEFGCIAVEFDRSGAVLRSWPFRPADILAADITGGSLLREGVPAEPNRVVRPLGVQPYDNGDILVSFQSTGAMFPFAGGVARLAPDGSPVWFRFDYSHHWPTLLPDGRALVPDLSIGEGDWEVMVGPNGPLERQICTTGRPQIDGVHIIAPDGSVERRIDVDAALRASNWAALLVETTDPCDPLHINYVDVLDDTAPGGALAPGNLVLSLRNLSAVIVIDPETDEVTALRRGTFSQQHAVHHLEGSRIIMFDNWGGDAMAGGSRVLEVDLATGAERRVFPRPSNAEFSDQPYSYRGSHLDLSQDRQRMLVSFSGEGKGFELEIDTGRVIMTYDSLHDLRGVTGAPDGRESSAGRANLYGLYYVNPARN</sequence>
<dbReference type="AlphaFoldDB" id="A0A4R6AUI6"/>
<proteinExistence type="predicted"/>
<dbReference type="EMBL" id="SMZO01000031">
    <property type="protein sequence ID" value="TDL86398.1"/>
    <property type="molecule type" value="Genomic_DNA"/>
</dbReference>
<reference evidence="2 3" key="1">
    <citation type="submission" date="2019-03" db="EMBL/GenBank/DDBJ databases">
        <title>Rhodobacteraceae bacterium SM1902, a new member of the family Rhodobacteraceae isolated from Yantai.</title>
        <authorList>
            <person name="Sun Y."/>
        </authorList>
    </citation>
    <scope>NUCLEOTIDE SEQUENCE [LARGE SCALE GENOMIC DNA]</scope>
    <source>
        <strain evidence="2 3">SM1902</strain>
    </source>
</reference>
<gene>
    <name evidence="2" type="ORF">E2L05_13285</name>
</gene>
<dbReference type="RefSeq" id="WP_133343391.1">
    <property type="nucleotide sequence ID" value="NZ_SMZO01000031.1"/>
</dbReference>
<organism evidence="2 3">
    <name type="scientific">Meridianimarinicoccus aquatilis</name>
    <dbReference type="NCBI Taxonomy" id="2552766"/>
    <lineage>
        <taxon>Bacteria</taxon>
        <taxon>Pseudomonadati</taxon>
        <taxon>Pseudomonadota</taxon>
        <taxon>Alphaproteobacteria</taxon>
        <taxon>Rhodobacterales</taxon>
        <taxon>Paracoccaceae</taxon>
        <taxon>Meridianimarinicoccus</taxon>
    </lineage>
</organism>
<keyword evidence="1" id="KW-0472">Membrane</keyword>
<evidence type="ECO:0000256" key="1">
    <source>
        <dbReference type="SAM" id="Phobius"/>
    </source>
</evidence>
<protein>
    <submittedName>
        <fullName evidence="2">Uncharacterized protein</fullName>
    </submittedName>
</protein>
<dbReference type="Pfam" id="PF14269">
    <property type="entry name" value="Arylsulfotran_2"/>
    <property type="match status" value="1"/>
</dbReference>
<feature type="transmembrane region" description="Helical" evidence="1">
    <location>
        <begin position="6"/>
        <end position="27"/>
    </location>
</feature>
<accession>A0A4R6AUI6</accession>
<dbReference type="SUPFAM" id="SSF50998">
    <property type="entry name" value="Quinoprotein alcohol dehydrogenase-like"/>
    <property type="match status" value="1"/>
</dbReference>
<evidence type="ECO:0000313" key="2">
    <source>
        <dbReference type="EMBL" id="TDL86398.1"/>
    </source>
</evidence>
<dbReference type="OrthoDB" id="264813at2"/>
<comment type="caution">
    <text evidence="2">The sequence shown here is derived from an EMBL/GenBank/DDBJ whole genome shotgun (WGS) entry which is preliminary data.</text>
</comment>
<keyword evidence="3" id="KW-1185">Reference proteome</keyword>